<accession>A0ACB7IHB9</accession>
<reference evidence="1 2" key="1">
    <citation type="journal article" date="2021" name="Appl. Environ. Microbiol.">
        <title>Genetic linkage and physical mapping for an oyster mushroom Pleurotus cornucopiae and QTL analysis for the trait cap color.</title>
        <authorList>
            <person name="Zhang Y."/>
            <person name="Gao W."/>
            <person name="Sonnenberg A."/>
            <person name="Chen Q."/>
            <person name="Zhang J."/>
            <person name="Huang C."/>
        </authorList>
    </citation>
    <scope>NUCLEOTIDE SEQUENCE [LARGE SCALE GENOMIC DNA]</scope>
    <source>
        <strain evidence="1">CCMSSC00406</strain>
    </source>
</reference>
<organism evidence="1 2">
    <name type="scientific">Pleurotus cornucopiae</name>
    <name type="common">Cornucopia mushroom</name>
    <dbReference type="NCBI Taxonomy" id="5321"/>
    <lineage>
        <taxon>Eukaryota</taxon>
        <taxon>Fungi</taxon>
        <taxon>Dikarya</taxon>
        <taxon>Basidiomycota</taxon>
        <taxon>Agaricomycotina</taxon>
        <taxon>Agaricomycetes</taxon>
        <taxon>Agaricomycetidae</taxon>
        <taxon>Agaricales</taxon>
        <taxon>Pleurotineae</taxon>
        <taxon>Pleurotaceae</taxon>
        <taxon>Pleurotus</taxon>
    </lineage>
</organism>
<dbReference type="EMBL" id="WQMT02000011">
    <property type="protein sequence ID" value="KAG9217589.1"/>
    <property type="molecule type" value="Genomic_DNA"/>
</dbReference>
<dbReference type="Proteomes" id="UP000824881">
    <property type="component" value="Unassembled WGS sequence"/>
</dbReference>
<evidence type="ECO:0000313" key="2">
    <source>
        <dbReference type="Proteomes" id="UP000824881"/>
    </source>
</evidence>
<evidence type="ECO:0000313" key="1">
    <source>
        <dbReference type="EMBL" id="KAG9217589.1"/>
    </source>
</evidence>
<keyword evidence="2" id="KW-1185">Reference proteome</keyword>
<proteinExistence type="predicted"/>
<protein>
    <submittedName>
        <fullName evidence="1">Uncharacterized protein</fullName>
    </submittedName>
</protein>
<comment type="caution">
    <text evidence="1">The sequence shown here is derived from an EMBL/GenBank/DDBJ whole genome shotgun (WGS) entry which is preliminary data.</text>
</comment>
<sequence length="297" mass="34073">MHATARRLIQQRQDARIEQFMNEPTLDVYTKIVTESLKPSLIKRVRQDLTQRFPKIPLGDAVEILKRNGLVDDIVPLIPLIGDRRTLCSIVKILSDARTKHKEKEGVWQCSLADPRKRSNAESWLEDVVYEKYDPEVLQSDPKRVDKTLARAISSIASQFVEKAAAGSSDNHWFDDDSDDDDSDGGGYKDEGESRPELSRPVLDWLQALGEWPQKAEAEAVWNQVRWKDMKDPFGVNGILSAMSYHCEERKWYLTEGIRTLLKVYTCKDLAALEKYIPKTMTQRGSMITFTSYPTFF</sequence>
<gene>
    <name evidence="1" type="ORF">CCMSSC00406_0010106</name>
</gene>
<name>A0ACB7IHB9_PLECO</name>